<evidence type="ECO:0000256" key="6">
    <source>
        <dbReference type="ARBA" id="ARBA00022553"/>
    </source>
</evidence>
<keyword evidence="12 17" id="KW-0862">Zinc</keyword>
<keyword evidence="16" id="KW-0899">Viral immunoevasion</keyword>
<evidence type="ECO:0000313" key="19">
    <source>
        <dbReference type="EMBL" id="AOT83449.1"/>
    </source>
</evidence>
<evidence type="ECO:0000256" key="16">
    <source>
        <dbReference type="ARBA" id="ARBA00023280"/>
    </source>
</evidence>
<proteinExistence type="inferred from homology"/>
<name>A0A1D8GV82_9GEMI</name>
<evidence type="ECO:0000256" key="9">
    <source>
        <dbReference type="ARBA" id="ARBA00022632"/>
    </source>
</evidence>
<keyword evidence="14 17" id="KW-0010">Activator</keyword>
<keyword evidence="5 17" id="KW-0941">Suppressor of RNA silencing</keyword>
<comment type="function">
    <text evidence="17">Strong activator of the late viral genes promoters. Acts as a suppressor of RNA-mediated gene silencing, also known as post-transcriptional gene silencing (PTGS), a mechanism of plant viral defense that limits the accumulation of viral RNAs. Also suppresses the host basal defense by interacting with and inhibiting SNF1 kinase, a key regulator of cell metabolism implicated in innate antiviral defense. Determines pathogenicity.</text>
</comment>
<evidence type="ECO:0000256" key="13">
    <source>
        <dbReference type="ARBA" id="ARBA00023125"/>
    </source>
</evidence>
<evidence type="ECO:0000256" key="15">
    <source>
        <dbReference type="ARBA" id="ARBA00023200"/>
    </source>
</evidence>
<feature type="compositionally biased region" description="Polar residues" evidence="18">
    <location>
        <begin position="11"/>
        <end position="20"/>
    </location>
</feature>
<evidence type="ECO:0000256" key="17">
    <source>
        <dbReference type="RuleBase" id="RU363028"/>
    </source>
</evidence>
<feature type="region of interest" description="Disordered" evidence="18">
    <location>
        <begin position="1"/>
        <end position="25"/>
    </location>
</feature>
<accession>A0A1D8GV82</accession>
<dbReference type="PRINTS" id="PR00230">
    <property type="entry name" value="GEMCOATAL2"/>
</dbReference>
<protein>
    <recommendedName>
        <fullName evidence="4 17">Transcriptional activator protein</fullName>
        <shortName evidence="17">TrAP</shortName>
    </recommendedName>
</protein>
<feature type="region of interest" description="Disordered" evidence="18">
    <location>
        <begin position="88"/>
        <end position="139"/>
    </location>
</feature>
<comment type="similarity">
    <text evidence="3 17">Belongs to the geminiviridae transcriptional activator protein family.</text>
</comment>
<evidence type="ECO:0000256" key="12">
    <source>
        <dbReference type="ARBA" id="ARBA00022833"/>
    </source>
</evidence>
<dbReference type="Pfam" id="PF01440">
    <property type="entry name" value="Gemini_AL2"/>
    <property type="match status" value="1"/>
</dbReference>
<evidence type="ECO:0000256" key="1">
    <source>
        <dbReference type="ARBA" id="ARBA00004147"/>
    </source>
</evidence>
<evidence type="ECO:0000256" key="4">
    <source>
        <dbReference type="ARBA" id="ARBA00014388"/>
    </source>
</evidence>
<comment type="subcellular location">
    <subcellularLocation>
        <location evidence="2 17">Host cytoplasm</location>
    </subcellularLocation>
    <subcellularLocation>
        <location evidence="1 17">Host nucleus</location>
    </subcellularLocation>
</comment>
<evidence type="ECO:0000256" key="5">
    <source>
        <dbReference type="ARBA" id="ARBA00022463"/>
    </source>
</evidence>
<keyword evidence="10 17" id="KW-0479">Metal-binding</keyword>
<gene>
    <name evidence="19" type="primary">TrAP</name>
</gene>
<dbReference type="GO" id="GO:0008270">
    <property type="term" value="F:zinc ion binding"/>
    <property type="evidence" value="ECO:0007669"/>
    <property type="project" value="UniProtKB-KW"/>
</dbReference>
<keyword evidence="6" id="KW-0597">Phosphoprotein</keyword>
<evidence type="ECO:0000256" key="3">
    <source>
        <dbReference type="ARBA" id="ARBA00007672"/>
    </source>
</evidence>
<keyword evidence="7 17" id="KW-1048">Host nucleus</keyword>
<keyword evidence="11 17" id="KW-0863">Zinc-finger</keyword>
<evidence type="ECO:0000256" key="14">
    <source>
        <dbReference type="ARBA" id="ARBA00023159"/>
    </source>
</evidence>
<evidence type="ECO:0000256" key="8">
    <source>
        <dbReference type="ARBA" id="ARBA00022581"/>
    </source>
</evidence>
<evidence type="ECO:0000256" key="18">
    <source>
        <dbReference type="SAM" id="MobiDB-lite"/>
    </source>
</evidence>
<keyword evidence="9" id="KW-1090">Inhibition of host innate immune response by virus</keyword>
<sequence length="139" mass="15848">MHHCEVGHFTMLNSSSSTPPSIKPRHRIAKKRAIRRRRVDLDCGCSIYQHLNCTGHGFTHRGIHHCTSGREWRLYLGDNKSPVFQDVQRRGAPVHEDQSVPHADKIQPQPQESIGSPQGIPELPSLDDFSDSFWNDLFD</sequence>
<comment type="subunit">
    <text evidence="17">Monomer. Homodimer. Homooligomer. Self-interaction correlates with nuclear localization and efficient activation of transcription.</text>
</comment>
<organism evidence="19">
    <name type="scientific">Sida micrantha mosaic virus</name>
    <dbReference type="NCBI Taxonomy" id="228897"/>
    <lineage>
        <taxon>Viruses</taxon>
        <taxon>Monodnaviria</taxon>
        <taxon>Shotokuvirae</taxon>
        <taxon>Cressdnaviricota</taxon>
        <taxon>Repensiviricetes</taxon>
        <taxon>Geplafuvirales</taxon>
        <taxon>Geminiviridae</taxon>
        <taxon>Begomovirus</taxon>
        <taxon>Begomovirus sidamicranthae</taxon>
    </lineage>
</organism>
<dbReference type="GO" id="GO:0019028">
    <property type="term" value="C:viral capsid"/>
    <property type="evidence" value="ECO:0007669"/>
    <property type="project" value="InterPro"/>
</dbReference>
<evidence type="ECO:0000256" key="11">
    <source>
        <dbReference type="ARBA" id="ARBA00022771"/>
    </source>
</evidence>
<evidence type="ECO:0000256" key="2">
    <source>
        <dbReference type="ARBA" id="ARBA00004192"/>
    </source>
</evidence>
<dbReference type="InterPro" id="IPR000942">
    <property type="entry name" value="Gemini_AL2"/>
</dbReference>
<dbReference type="GO" id="GO:0042025">
    <property type="term" value="C:host cell nucleus"/>
    <property type="evidence" value="ECO:0007669"/>
    <property type="project" value="UniProtKB-SubCell"/>
</dbReference>
<dbReference type="GO" id="GO:0003677">
    <property type="term" value="F:DNA binding"/>
    <property type="evidence" value="ECO:0007669"/>
    <property type="project" value="UniProtKB-KW"/>
</dbReference>
<keyword evidence="8 17" id="KW-0945">Host-virus interaction</keyword>
<keyword evidence="13 17" id="KW-0238">DNA-binding</keyword>
<comment type="domain">
    <text evidence="17">The zinc finger and the transactivation region are involved in PTGS suppression.</text>
</comment>
<dbReference type="GO" id="GO:0030430">
    <property type="term" value="C:host cell cytoplasm"/>
    <property type="evidence" value="ECO:0007669"/>
    <property type="project" value="UniProtKB-SubCell"/>
</dbReference>
<dbReference type="GO" id="GO:0005198">
    <property type="term" value="F:structural molecule activity"/>
    <property type="evidence" value="ECO:0007669"/>
    <property type="project" value="InterPro"/>
</dbReference>
<reference evidence="19" key="1">
    <citation type="submission" date="2016-08" db="EMBL/GenBank/DDBJ databases">
        <title>Species diversity and phylogeny of begomovirus infecting weeds in northeastern Brazil.</title>
        <authorList>
            <person name="Passos L.S."/>
            <person name="Teixeira J.W.M."/>
            <person name="Lima K.J."/>
            <person name="Rodrigues J.S."/>
            <person name="Soares E.C.S."/>
            <person name="Xavier C.A.D."/>
            <person name="Araujo A.S.F."/>
            <person name="Zerbini F.M."/>
            <person name="Beserra J.E.A.Jr."/>
        </authorList>
    </citation>
    <scope>NUCLEOTIDE SEQUENCE</scope>
    <source>
        <strain evidence="19">ALS39_4B</strain>
    </source>
</reference>
<dbReference type="GO" id="GO:0052170">
    <property type="term" value="P:symbiont-mediated suppression of host innate immune response"/>
    <property type="evidence" value="ECO:0007669"/>
    <property type="project" value="UniProtKB-KW"/>
</dbReference>
<dbReference type="EMBL" id="KX691410">
    <property type="protein sequence ID" value="AOT83449.1"/>
    <property type="molecule type" value="Genomic_DNA"/>
</dbReference>
<evidence type="ECO:0000256" key="7">
    <source>
        <dbReference type="ARBA" id="ARBA00022562"/>
    </source>
</evidence>
<keyword evidence="15 17" id="KW-1035">Host cytoplasm</keyword>
<evidence type="ECO:0000256" key="10">
    <source>
        <dbReference type="ARBA" id="ARBA00022723"/>
    </source>
</evidence>
<feature type="compositionally biased region" description="Basic and acidic residues" evidence="18">
    <location>
        <begin position="88"/>
        <end position="105"/>
    </location>
</feature>